<feature type="domain" description="Ketoreductase" evidence="2">
    <location>
        <begin position="12"/>
        <end position="201"/>
    </location>
</feature>
<sequence>MSETGNPFPPARTAVVTGCGHPAGIGRRVARRLAQSGYSIAALDINPQVADFGVELAAEFPGLAVAGFVCDIADEDSVKAAWERIDAELPPVTGLANVAGIACPTPLFELTVEEFDRVMAVNARGTMLMMKYGAQRMRTTGVGRMVNFSSITAYDGGGTFSKIAYAAAKAAVIGLARGGARELGQYGITCNAICPGPIDTEIMGGKLTDDRKASMSADIPLGRVGQPTEIANVVDFLLSEGASFVNGATFNVDGGKHMK</sequence>
<dbReference type="PRINTS" id="PR00081">
    <property type="entry name" value="GDHRDH"/>
</dbReference>
<comment type="caution">
    <text evidence="3">The sequence shown here is derived from an EMBL/GenBank/DDBJ whole genome shotgun (WGS) entry which is preliminary data.</text>
</comment>
<proteinExistence type="inferred from homology"/>
<evidence type="ECO:0000259" key="2">
    <source>
        <dbReference type="SMART" id="SM00822"/>
    </source>
</evidence>
<dbReference type="CDD" id="cd05233">
    <property type="entry name" value="SDR_c"/>
    <property type="match status" value="1"/>
</dbReference>
<comment type="similarity">
    <text evidence="1">Belongs to the short-chain dehydrogenases/reductases (SDR) family.</text>
</comment>
<dbReference type="PANTHER" id="PTHR42760">
    <property type="entry name" value="SHORT-CHAIN DEHYDROGENASES/REDUCTASES FAMILY MEMBER"/>
    <property type="match status" value="1"/>
</dbReference>
<evidence type="ECO:0000313" key="4">
    <source>
        <dbReference type="Proteomes" id="UP000749311"/>
    </source>
</evidence>
<dbReference type="SUPFAM" id="SSF51735">
    <property type="entry name" value="NAD(P)-binding Rossmann-fold domains"/>
    <property type="match status" value="1"/>
</dbReference>
<dbReference type="Gene3D" id="3.40.50.720">
    <property type="entry name" value="NAD(P)-binding Rossmann-like Domain"/>
    <property type="match status" value="1"/>
</dbReference>
<evidence type="ECO:0000313" key="3">
    <source>
        <dbReference type="EMBL" id="NIH56357.1"/>
    </source>
</evidence>
<organism evidence="3 4">
    <name type="scientific">Brooklawnia cerclae</name>
    <dbReference type="NCBI Taxonomy" id="349934"/>
    <lineage>
        <taxon>Bacteria</taxon>
        <taxon>Bacillati</taxon>
        <taxon>Actinomycetota</taxon>
        <taxon>Actinomycetes</taxon>
        <taxon>Propionibacteriales</taxon>
        <taxon>Propionibacteriaceae</taxon>
        <taxon>Brooklawnia</taxon>
    </lineage>
</organism>
<dbReference type="InterPro" id="IPR036291">
    <property type="entry name" value="NAD(P)-bd_dom_sf"/>
</dbReference>
<dbReference type="InterPro" id="IPR002347">
    <property type="entry name" value="SDR_fam"/>
</dbReference>
<evidence type="ECO:0000256" key="1">
    <source>
        <dbReference type="ARBA" id="ARBA00006484"/>
    </source>
</evidence>
<dbReference type="Proteomes" id="UP000749311">
    <property type="component" value="Unassembled WGS sequence"/>
</dbReference>
<dbReference type="PANTHER" id="PTHR42760:SF129">
    <property type="entry name" value="OXIDOREDUCTASE"/>
    <property type="match status" value="1"/>
</dbReference>
<dbReference type="PRINTS" id="PR00080">
    <property type="entry name" value="SDRFAMILY"/>
</dbReference>
<protein>
    <submittedName>
        <fullName evidence="3">NAD(P)-dependent dehydrogenase (Short-subunit alcohol dehydrogenase family)</fullName>
    </submittedName>
</protein>
<keyword evidence="4" id="KW-1185">Reference proteome</keyword>
<name>A0ABX0SD95_9ACTN</name>
<dbReference type="InterPro" id="IPR057326">
    <property type="entry name" value="KR_dom"/>
</dbReference>
<gene>
    <name evidence="3" type="ORF">FB473_001002</name>
</gene>
<accession>A0ABX0SD95</accession>
<dbReference type="Pfam" id="PF13561">
    <property type="entry name" value="adh_short_C2"/>
    <property type="match status" value="1"/>
</dbReference>
<dbReference type="SMART" id="SM00822">
    <property type="entry name" value="PKS_KR"/>
    <property type="match status" value="1"/>
</dbReference>
<reference evidence="3 4" key="1">
    <citation type="submission" date="2020-02" db="EMBL/GenBank/DDBJ databases">
        <title>Sequencing the genomes of 1000 actinobacteria strains.</title>
        <authorList>
            <person name="Klenk H.-P."/>
        </authorList>
    </citation>
    <scope>NUCLEOTIDE SEQUENCE [LARGE SCALE GENOMIC DNA]</scope>
    <source>
        <strain evidence="3 4">DSM 19609</strain>
    </source>
</reference>
<dbReference type="EMBL" id="JAAMOZ010000001">
    <property type="protein sequence ID" value="NIH56357.1"/>
    <property type="molecule type" value="Genomic_DNA"/>
</dbReference>
<dbReference type="RefSeq" id="WP_167165370.1">
    <property type="nucleotide sequence ID" value="NZ_BAAAOO010000002.1"/>
</dbReference>